<dbReference type="AlphaFoldDB" id="A0A1G9JI83"/>
<name>A0A1G9JI83_9RHOB</name>
<sequence length="143" mass="15114">MPSKREQVLDALLATLQAVAGPEVRRGGDLPTRVPVGGLLTLRDGEPGEPEVTMSPLIYEYRHRAEIEVILQPPLSVEPTDALDSVLLALGEALEADRTLGGTCLWVEPEAPITSDLALEGTAGIIAAIVPVELNYITTGPLA</sequence>
<dbReference type="STRING" id="525640.SAMN04487971_109142"/>
<reference evidence="2" key="1">
    <citation type="submission" date="2016-10" db="EMBL/GenBank/DDBJ databases">
        <authorList>
            <person name="Varghese N."/>
            <person name="Submissions S."/>
        </authorList>
    </citation>
    <scope>NUCLEOTIDE SEQUENCE [LARGE SCALE GENOMIC DNA]</scope>
    <source>
        <strain evidence="2">CGMCC 1.7655</strain>
    </source>
</reference>
<gene>
    <name evidence="1" type="ORF">SAMN04487971_109142</name>
</gene>
<organism evidence="1 2">
    <name type="scientific">Paracoccus chinensis</name>
    <dbReference type="NCBI Taxonomy" id="525640"/>
    <lineage>
        <taxon>Bacteria</taxon>
        <taxon>Pseudomonadati</taxon>
        <taxon>Pseudomonadota</taxon>
        <taxon>Alphaproteobacteria</taxon>
        <taxon>Rhodobacterales</taxon>
        <taxon>Paracoccaceae</taxon>
        <taxon>Paracoccus</taxon>
    </lineage>
</organism>
<dbReference type="Proteomes" id="UP000199555">
    <property type="component" value="Unassembled WGS sequence"/>
</dbReference>
<evidence type="ECO:0000313" key="1">
    <source>
        <dbReference type="EMBL" id="SDL37101.1"/>
    </source>
</evidence>
<proteinExistence type="predicted"/>
<dbReference type="OrthoDB" id="7205837at2"/>
<dbReference type="EMBL" id="FNGE01000009">
    <property type="protein sequence ID" value="SDL37101.1"/>
    <property type="molecule type" value="Genomic_DNA"/>
</dbReference>
<evidence type="ECO:0000313" key="2">
    <source>
        <dbReference type="Proteomes" id="UP000199555"/>
    </source>
</evidence>
<evidence type="ECO:0008006" key="3">
    <source>
        <dbReference type="Google" id="ProtNLM"/>
    </source>
</evidence>
<protein>
    <recommendedName>
        <fullName evidence="3">Acyl-CoA transferase</fullName>
    </recommendedName>
</protein>
<dbReference type="RefSeq" id="WP_090756042.1">
    <property type="nucleotide sequence ID" value="NZ_FNGE01000009.1"/>
</dbReference>
<accession>A0A1G9JI83</accession>
<keyword evidence="2" id="KW-1185">Reference proteome</keyword>